<evidence type="ECO:0000313" key="2">
    <source>
        <dbReference type="EMBL" id="OTQ50385.1"/>
    </source>
</evidence>
<organism evidence="2 3">
    <name type="scientific">Gilliamella apis</name>
    <dbReference type="NCBI Taxonomy" id="1970738"/>
    <lineage>
        <taxon>Bacteria</taxon>
        <taxon>Pseudomonadati</taxon>
        <taxon>Pseudomonadota</taxon>
        <taxon>Gammaproteobacteria</taxon>
        <taxon>Orbales</taxon>
        <taxon>Orbaceae</taxon>
        <taxon>Gilliamella</taxon>
    </lineage>
</organism>
<dbReference type="InterPro" id="IPR036513">
    <property type="entry name" value="STAS_dom_sf"/>
</dbReference>
<dbReference type="OrthoDB" id="5687860at2"/>
<dbReference type="Pfam" id="PF13466">
    <property type="entry name" value="STAS_2"/>
    <property type="match status" value="1"/>
</dbReference>
<dbReference type="Proteomes" id="UP000194968">
    <property type="component" value="Unassembled WGS sequence"/>
</dbReference>
<dbReference type="PROSITE" id="PS50801">
    <property type="entry name" value="STAS"/>
    <property type="match status" value="1"/>
</dbReference>
<dbReference type="EMBL" id="NASK01000087">
    <property type="protein sequence ID" value="OTQ50385.1"/>
    <property type="molecule type" value="Genomic_DNA"/>
</dbReference>
<accession>A0A242P8Z2</accession>
<sequence>MSRIQAEKQQNTLNLIGELDAHSLNDLWSTQKTLLNGVTDINVTQVTRVDSSGLATLVYFCNQYNIKLTGISPQLQTLIELYDLQTVINQ</sequence>
<dbReference type="GeneID" id="99744471"/>
<dbReference type="PANTHER" id="PTHR35849:SF1">
    <property type="entry name" value="INTERMEMBRANE PHOSPHOLIPID TRANSPORT SYSTEM BINDING PROTEIN MLAB"/>
    <property type="match status" value="1"/>
</dbReference>
<dbReference type="InterPro" id="IPR058548">
    <property type="entry name" value="MlaB-like_STAS"/>
</dbReference>
<dbReference type="PANTHER" id="PTHR35849">
    <property type="entry name" value="BLR2341 PROTEIN"/>
    <property type="match status" value="1"/>
</dbReference>
<dbReference type="AlphaFoldDB" id="A0A242P8Z2"/>
<dbReference type="Gene3D" id="3.30.750.24">
    <property type="entry name" value="STAS domain"/>
    <property type="match status" value="1"/>
</dbReference>
<evidence type="ECO:0000313" key="3">
    <source>
        <dbReference type="Proteomes" id="UP000194968"/>
    </source>
</evidence>
<name>A0A242P8Z2_9GAMM</name>
<accession>A0A242NVA0</accession>
<dbReference type="InterPro" id="IPR002645">
    <property type="entry name" value="STAS_dom"/>
</dbReference>
<dbReference type="CDD" id="cd07043">
    <property type="entry name" value="STAS_anti-anti-sigma_factors"/>
    <property type="match status" value="1"/>
</dbReference>
<protein>
    <recommendedName>
        <fullName evidence="1">STAS domain-containing protein</fullName>
    </recommendedName>
</protein>
<evidence type="ECO:0000259" key="1">
    <source>
        <dbReference type="PROSITE" id="PS50801"/>
    </source>
</evidence>
<comment type="caution">
    <text evidence="2">The sequence shown here is derived from an EMBL/GenBank/DDBJ whole genome shotgun (WGS) entry which is preliminary data.</text>
</comment>
<dbReference type="InterPro" id="IPR052746">
    <property type="entry name" value="MlaB_ABC_Transporter"/>
</dbReference>
<gene>
    <name evidence="2" type="ORF">B6D06_04355</name>
</gene>
<feature type="domain" description="STAS" evidence="1">
    <location>
        <begin position="13"/>
        <end position="90"/>
    </location>
</feature>
<dbReference type="SUPFAM" id="SSF52091">
    <property type="entry name" value="SpoIIaa-like"/>
    <property type="match status" value="1"/>
</dbReference>
<proteinExistence type="predicted"/>
<dbReference type="RefSeq" id="WP_065577546.1">
    <property type="nucleotide sequence ID" value="NZ_CAMLFL010000008.1"/>
</dbReference>
<reference evidence="2 3" key="1">
    <citation type="submission" date="2017-03" db="EMBL/GenBank/DDBJ databases">
        <title>Comparative genomics of honeybee gut symbionts reveal geographically distinct and subgroup specific antibiotic resistance.</title>
        <authorList>
            <person name="Ludvigsen J."/>
            <person name="Porcellato D."/>
            <person name="Labee-Lund T.M."/>
            <person name="Amdam G.V."/>
            <person name="Rudi K."/>
        </authorList>
    </citation>
    <scope>NUCLEOTIDE SEQUENCE [LARGE SCALE GENOMIC DNA]</scope>
    <source>
        <strain evidence="2 3">A-4-12</strain>
    </source>
</reference>